<dbReference type="EMBL" id="RSCL01000048">
    <property type="protein sequence ID" value="RUS94447.1"/>
    <property type="molecule type" value="Genomic_DNA"/>
</dbReference>
<reference evidence="1" key="1">
    <citation type="submission" date="2018-12" db="EMBL/GenBank/DDBJ databases">
        <authorList>
            <person name="Will S."/>
            <person name="Neumann-Schaal M."/>
            <person name="Henke P."/>
        </authorList>
    </citation>
    <scope>NUCLEOTIDE SEQUENCE</scope>
    <source>
        <strain evidence="1">PCC 7102</strain>
    </source>
</reference>
<gene>
    <name evidence="1" type="ORF">DSM106972_093420</name>
</gene>
<dbReference type="Proteomes" id="UP000271624">
    <property type="component" value="Unassembled WGS sequence"/>
</dbReference>
<dbReference type="AlphaFoldDB" id="A0A433UKR9"/>
<proteinExistence type="predicted"/>
<evidence type="ECO:0000313" key="1">
    <source>
        <dbReference type="EMBL" id="RUS94447.1"/>
    </source>
</evidence>
<dbReference type="RefSeq" id="WP_127087271.1">
    <property type="nucleotide sequence ID" value="NZ_RSCL01000048.1"/>
</dbReference>
<name>A0A433UKR9_9CYAN</name>
<sequence length="124" mass="14684">MSNALHEAAKRKFDSSFPGLTFEEKKLLELCSLYNQKVEALVKDFVKHPNGYNVKKKDYSISPKKFIGWEKKGKSYDRTTGHITYWVFRLKNFKKHQETLDYISKDNWKMLLQAENILHKISEP</sequence>
<accession>A0A433UKR9</accession>
<organism evidence="1 2">
    <name type="scientific">Dulcicalothrix desertica PCC 7102</name>
    <dbReference type="NCBI Taxonomy" id="232991"/>
    <lineage>
        <taxon>Bacteria</taxon>
        <taxon>Bacillati</taxon>
        <taxon>Cyanobacteriota</taxon>
        <taxon>Cyanophyceae</taxon>
        <taxon>Nostocales</taxon>
        <taxon>Calotrichaceae</taxon>
        <taxon>Dulcicalothrix</taxon>
    </lineage>
</organism>
<comment type="caution">
    <text evidence="1">The sequence shown here is derived from an EMBL/GenBank/DDBJ whole genome shotgun (WGS) entry which is preliminary data.</text>
</comment>
<keyword evidence="2" id="KW-1185">Reference proteome</keyword>
<evidence type="ECO:0000313" key="2">
    <source>
        <dbReference type="Proteomes" id="UP000271624"/>
    </source>
</evidence>
<reference evidence="1" key="2">
    <citation type="journal article" date="2019" name="Genome Biol. Evol.">
        <title>Day and night: Metabolic profiles and evolutionary relationships of six axenic non-marine cyanobacteria.</title>
        <authorList>
            <person name="Will S.E."/>
            <person name="Henke P."/>
            <person name="Boedeker C."/>
            <person name="Huang S."/>
            <person name="Brinkmann H."/>
            <person name="Rohde M."/>
            <person name="Jarek M."/>
            <person name="Friedl T."/>
            <person name="Seufert S."/>
            <person name="Schumacher M."/>
            <person name="Overmann J."/>
            <person name="Neumann-Schaal M."/>
            <person name="Petersen J."/>
        </authorList>
    </citation>
    <scope>NUCLEOTIDE SEQUENCE [LARGE SCALE GENOMIC DNA]</scope>
    <source>
        <strain evidence="1">PCC 7102</strain>
    </source>
</reference>
<protein>
    <submittedName>
        <fullName evidence="1">Uncharacterized protein</fullName>
    </submittedName>
</protein>